<feature type="compositionally biased region" description="Basic and acidic residues" evidence="1">
    <location>
        <begin position="21"/>
        <end position="41"/>
    </location>
</feature>
<sequence>MNKDNLKAQERNNKNSQGHVQQERPHHSDPKRDQQRPHDANQRNAPQGRNSRAR</sequence>
<proteinExistence type="predicted"/>
<feature type="region of interest" description="Disordered" evidence="1">
    <location>
        <begin position="1"/>
        <end position="54"/>
    </location>
</feature>
<dbReference type="Proteomes" id="UP001139721">
    <property type="component" value="Unassembled WGS sequence"/>
</dbReference>
<feature type="compositionally biased region" description="Basic and acidic residues" evidence="1">
    <location>
        <begin position="1"/>
        <end position="13"/>
    </location>
</feature>
<protein>
    <submittedName>
        <fullName evidence="2">Uncharacterized protein</fullName>
    </submittedName>
</protein>
<organism evidence="2 3">
    <name type="scientific">Legionella maioricensis</name>
    <dbReference type="NCBI Taxonomy" id="2896528"/>
    <lineage>
        <taxon>Bacteria</taxon>
        <taxon>Pseudomonadati</taxon>
        <taxon>Pseudomonadota</taxon>
        <taxon>Gammaproteobacteria</taxon>
        <taxon>Legionellales</taxon>
        <taxon>Legionellaceae</taxon>
        <taxon>Legionella</taxon>
    </lineage>
</organism>
<evidence type="ECO:0000313" key="3">
    <source>
        <dbReference type="Proteomes" id="UP001139721"/>
    </source>
</evidence>
<feature type="compositionally biased region" description="Polar residues" evidence="1">
    <location>
        <begin position="42"/>
        <end position="54"/>
    </location>
</feature>
<dbReference type="RefSeq" id="WP_250422445.1">
    <property type="nucleotide sequence ID" value="NZ_JAJKBJ010000017.1"/>
</dbReference>
<name>A0A9X2D1V8_9GAMM</name>
<accession>A0A9X2D1V8</accession>
<gene>
    <name evidence="2" type="ORF">LOX96_12830</name>
</gene>
<dbReference type="AlphaFoldDB" id="A0A9X2D1V8"/>
<comment type="caution">
    <text evidence="2">The sequence shown here is derived from an EMBL/GenBank/DDBJ whole genome shotgun (WGS) entry which is preliminary data.</text>
</comment>
<evidence type="ECO:0000313" key="2">
    <source>
        <dbReference type="EMBL" id="MCL9684984.1"/>
    </source>
</evidence>
<keyword evidence="3" id="KW-1185">Reference proteome</keyword>
<evidence type="ECO:0000256" key="1">
    <source>
        <dbReference type="SAM" id="MobiDB-lite"/>
    </source>
</evidence>
<dbReference type="EMBL" id="JAJKBJ010000017">
    <property type="protein sequence ID" value="MCL9684984.1"/>
    <property type="molecule type" value="Genomic_DNA"/>
</dbReference>
<reference evidence="2" key="1">
    <citation type="submission" date="2021-11" db="EMBL/GenBank/DDBJ databases">
        <title>Legionella maioricencis sp. nov., a new species isolated from hot water samples in Mallorca.</title>
        <authorList>
            <person name="Crespi S."/>
            <person name="Drasar V."/>
            <person name="Salva-Serra F."/>
            <person name="Jaen-Luchoro D."/>
            <person name="Pineiro-Iglesias B."/>
            <person name="Aliaga F."/>
            <person name="Fernandez-Juarez V."/>
            <person name="Coll G."/>
            <person name="Moore E.R.B."/>
            <person name="Bennasar-Figueras A."/>
        </authorList>
    </citation>
    <scope>NUCLEOTIDE SEQUENCE</scope>
    <source>
        <strain evidence="2">HCPI-6</strain>
    </source>
</reference>